<protein>
    <recommendedName>
        <fullName evidence="4">Transmembrane protein</fullName>
    </recommendedName>
</protein>
<evidence type="ECO:0008006" key="4">
    <source>
        <dbReference type="Google" id="ProtNLM"/>
    </source>
</evidence>
<evidence type="ECO:0000313" key="3">
    <source>
        <dbReference type="Proteomes" id="UP000712281"/>
    </source>
</evidence>
<feature type="transmembrane region" description="Helical" evidence="1">
    <location>
        <begin position="79"/>
        <end position="103"/>
    </location>
</feature>
<evidence type="ECO:0000256" key="1">
    <source>
        <dbReference type="SAM" id="Phobius"/>
    </source>
</evidence>
<dbReference type="AlphaFoldDB" id="A0A8S9JQ61"/>
<dbReference type="Proteomes" id="UP000712281">
    <property type="component" value="Unassembled WGS sequence"/>
</dbReference>
<keyword evidence="1" id="KW-0472">Membrane</keyword>
<gene>
    <name evidence="2" type="ORF">F2Q68_00001934</name>
</gene>
<keyword evidence="1" id="KW-0812">Transmembrane</keyword>
<keyword evidence="1" id="KW-1133">Transmembrane helix</keyword>
<feature type="transmembrane region" description="Helical" evidence="1">
    <location>
        <begin position="6"/>
        <end position="30"/>
    </location>
</feature>
<proteinExistence type="predicted"/>
<evidence type="ECO:0000313" key="2">
    <source>
        <dbReference type="EMBL" id="KAF2583587.1"/>
    </source>
</evidence>
<organism evidence="2 3">
    <name type="scientific">Brassica cretica</name>
    <name type="common">Mustard</name>
    <dbReference type="NCBI Taxonomy" id="69181"/>
    <lineage>
        <taxon>Eukaryota</taxon>
        <taxon>Viridiplantae</taxon>
        <taxon>Streptophyta</taxon>
        <taxon>Embryophyta</taxon>
        <taxon>Tracheophyta</taxon>
        <taxon>Spermatophyta</taxon>
        <taxon>Magnoliopsida</taxon>
        <taxon>eudicotyledons</taxon>
        <taxon>Gunneridae</taxon>
        <taxon>Pentapetalae</taxon>
        <taxon>rosids</taxon>
        <taxon>malvids</taxon>
        <taxon>Brassicales</taxon>
        <taxon>Brassicaceae</taxon>
        <taxon>Brassiceae</taxon>
        <taxon>Brassica</taxon>
    </lineage>
</organism>
<dbReference type="EMBL" id="QGKW02001660">
    <property type="protein sequence ID" value="KAF2583587.1"/>
    <property type="molecule type" value="Genomic_DNA"/>
</dbReference>
<sequence>MIYRKWSLLSGPPVILGGAVVAAVAVGILVQNPNNNLRAQYRTERLESISSEESWPAKTTTKKFRGISKRRKKMIYRKWSLLSGPPVILGGAVVAAVAVGILVQNVTKGEQKKNVSSNK</sequence>
<accession>A0A8S9JQ61</accession>
<reference evidence="2" key="1">
    <citation type="submission" date="2019-12" db="EMBL/GenBank/DDBJ databases">
        <title>Genome sequencing and annotation of Brassica cretica.</title>
        <authorList>
            <person name="Studholme D.J."/>
            <person name="Sarris P.F."/>
        </authorList>
    </citation>
    <scope>NUCLEOTIDE SEQUENCE</scope>
    <source>
        <strain evidence="2">PFS-001/15</strain>
        <tissue evidence="2">Leaf</tissue>
    </source>
</reference>
<name>A0A8S9JQ61_BRACR</name>
<comment type="caution">
    <text evidence="2">The sequence shown here is derived from an EMBL/GenBank/DDBJ whole genome shotgun (WGS) entry which is preliminary data.</text>
</comment>